<accession>A0ABT9BHC6</accession>
<dbReference type="PROSITE" id="PS51186">
    <property type="entry name" value="GNAT"/>
    <property type="match status" value="1"/>
</dbReference>
<protein>
    <submittedName>
        <fullName evidence="2">GNAT family N-acetyltransferase</fullName>
    </submittedName>
</protein>
<evidence type="ECO:0000259" key="1">
    <source>
        <dbReference type="PROSITE" id="PS51186"/>
    </source>
</evidence>
<gene>
    <name evidence="2" type="ORF">Q5H93_20860</name>
</gene>
<keyword evidence="3" id="KW-1185">Reference proteome</keyword>
<dbReference type="SUPFAM" id="SSF55729">
    <property type="entry name" value="Acyl-CoA N-acyltransferases (Nat)"/>
    <property type="match status" value="1"/>
</dbReference>
<proteinExistence type="predicted"/>
<dbReference type="InterPro" id="IPR016181">
    <property type="entry name" value="Acyl_CoA_acyltransferase"/>
</dbReference>
<reference evidence="2" key="1">
    <citation type="submission" date="2023-07" db="EMBL/GenBank/DDBJ databases">
        <authorList>
            <person name="Kim M.K."/>
        </authorList>
    </citation>
    <scope>NUCLEOTIDE SEQUENCE</scope>
    <source>
        <strain evidence="2">ASUV-10-1</strain>
    </source>
</reference>
<sequence>MSSAPVFSVSPAAVPAQRLNVADLAWATELLEAALADYPLWAYLRAVAPGLSVAWLLRGLLRFGLRYGAVYASPERTALALWLPGRVRATLGRLLRAGLLPGAAWRLGIAGYQRLQTWLMATGWLHQHSAPLPHQRLLVLAVHPAARGRGVGRRLLLATLAARQATRQPCYTATAEAAQLPFFQRLGFRVVGHCPVDAAAPTLMDWALVRYATT</sequence>
<dbReference type="InterPro" id="IPR052523">
    <property type="entry name" value="Trichothecene_AcTrans"/>
</dbReference>
<comment type="caution">
    <text evidence="2">The sequence shown here is derived from an EMBL/GenBank/DDBJ whole genome shotgun (WGS) entry which is preliminary data.</text>
</comment>
<dbReference type="Pfam" id="PF13508">
    <property type="entry name" value="Acetyltransf_7"/>
    <property type="match status" value="1"/>
</dbReference>
<dbReference type="InterPro" id="IPR000182">
    <property type="entry name" value="GNAT_dom"/>
</dbReference>
<dbReference type="CDD" id="cd04301">
    <property type="entry name" value="NAT_SF"/>
    <property type="match status" value="1"/>
</dbReference>
<name>A0ABT9BHC6_9BACT</name>
<dbReference type="EMBL" id="JAUQSY010000017">
    <property type="protein sequence ID" value="MDO7877210.1"/>
    <property type="molecule type" value="Genomic_DNA"/>
</dbReference>
<evidence type="ECO:0000313" key="2">
    <source>
        <dbReference type="EMBL" id="MDO7877210.1"/>
    </source>
</evidence>
<dbReference type="Gene3D" id="3.40.630.30">
    <property type="match status" value="1"/>
</dbReference>
<evidence type="ECO:0000313" key="3">
    <source>
        <dbReference type="Proteomes" id="UP001176429"/>
    </source>
</evidence>
<feature type="domain" description="N-acetyltransferase" evidence="1">
    <location>
        <begin position="69"/>
        <end position="214"/>
    </location>
</feature>
<dbReference type="PANTHER" id="PTHR42791">
    <property type="entry name" value="GNAT FAMILY ACETYLTRANSFERASE"/>
    <property type="match status" value="1"/>
</dbReference>
<dbReference type="Proteomes" id="UP001176429">
    <property type="component" value="Unassembled WGS sequence"/>
</dbReference>
<dbReference type="PANTHER" id="PTHR42791:SF1">
    <property type="entry name" value="N-ACETYLTRANSFERASE DOMAIN-CONTAINING PROTEIN"/>
    <property type="match status" value="1"/>
</dbReference>
<organism evidence="2 3">
    <name type="scientific">Hymenobacter aranciens</name>
    <dbReference type="NCBI Taxonomy" id="3063996"/>
    <lineage>
        <taxon>Bacteria</taxon>
        <taxon>Pseudomonadati</taxon>
        <taxon>Bacteroidota</taxon>
        <taxon>Cytophagia</taxon>
        <taxon>Cytophagales</taxon>
        <taxon>Hymenobacteraceae</taxon>
        <taxon>Hymenobacter</taxon>
    </lineage>
</organism>